<evidence type="ECO:0000313" key="3">
    <source>
        <dbReference type="Proteomes" id="UP000264313"/>
    </source>
</evidence>
<sequence>MGTTFLALLILSGCASTPQPPTSDLLAAEQAIASAERARVADYASVELSDARDKLSAARSAVREEKMVQAQHLAQQAKADAELASAKSEVAKARIVNEQMQKGTDTLKQEMQRKTGDQ</sequence>
<organism evidence="2 3">
    <name type="scientific">Methylotenera mobilis</name>
    <dbReference type="NCBI Taxonomy" id="359408"/>
    <lineage>
        <taxon>Bacteria</taxon>
        <taxon>Pseudomonadati</taxon>
        <taxon>Pseudomonadota</taxon>
        <taxon>Betaproteobacteria</taxon>
        <taxon>Nitrosomonadales</taxon>
        <taxon>Methylophilaceae</taxon>
        <taxon>Methylotenera</taxon>
    </lineage>
</organism>
<dbReference type="AlphaFoldDB" id="A0A351RCD0"/>
<protein>
    <submittedName>
        <fullName evidence="2">DUF4398 domain-containing protein</fullName>
    </submittedName>
</protein>
<comment type="caution">
    <text evidence="2">The sequence shown here is derived from an EMBL/GenBank/DDBJ whole genome shotgun (WGS) entry which is preliminary data.</text>
</comment>
<feature type="domain" description="DUF4398" evidence="1">
    <location>
        <begin position="25"/>
        <end position="94"/>
    </location>
</feature>
<reference evidence="2 3" key="1">
    <citation type="journal article" date="2018" name="Nat. Biotechnol.">
        <title>A standardized bacterial taxonomy based on genome phylogeny substantially revises the tree of life.</title>
        <authorList>
            <person name="Parks D.H."/>
            <person name="Chuvochina M."/>
            <person name="Waite D.W."/>
            <person name="Rinke C."/>
            <person name="Skarshewski A."/>
            <person name="Chaumeil P.A."/>
            <person name="Hugenholtz P."/>
        </authorList>
    </citation>
    <scope>NUCLEOTIDE SEQUENCE [LARGE SCALE GENOMIC DNA]</scope>
    <source>
        <strain evidence="2">UBA9958</strain>
    </source>
</reference>
<dbReference type="InterPro" id="IPR025511">
    <property type="entry name" value="DUF4398"/>
</dbReference>
<dbReference type="Proteomes" id="UP000264313">
    <property type="component" value="Unassembled WGS sequence"/>
</dbReference>
<dbReference type="STRING" id="1132855.GCA_000384255_01499"/>
<dbReference type="Pfam" id="PF14346">
    <property type="entry name" value="DUF4398"/>
    <property type="match status" value="1"/>
</dbReference>
<gene>
    <name evidence="2" type="ORF">DCW48_09220</name>
</gene>
<accession>A0A351RCD0</accession>
<evidence type="ECO:0000259" key="1">
    <source>
        <dbReference type="Pfam" id="PF14346"/>
    </source>
</evidence>
<dbReference type="EMBL" id="DNAA01000217">
    <property type="protein sequence ID" value="HBA09701.1"/>
    <property type="molecule type" value="Genomic_DNA"/>
</dbReference>
<name>A0A351RCD0_9PROT</name>
<dbReference type="Gene3D" id="1.20.1270.390">
    <property type="match status" value="1"/>
</dbReference>
<evidence type="ECO:0000313" key="2">
    <source>
        <dbReference type="EMBL" id="HBA09701.1"/>
    </source>
</evidence>
<proteinExistence type="predicted"/>